<protein>
    <submittedName>
        <fullName evidence="8 10">Cytoskeleton-associated protein 2-like</fullName>
    </submittedName>
</protein>
<feature type="region of interest" description="Disordered" evidence="6">
    <location>
        <begin position="28"/>
        <end position="105"/>
    </location>
</feature>
<dbReference type="GO" id="GO:0072686">
    <property type="term" value="C:mitotic spindle"/>
    <property type="evidence" value="ECO:0007669"/>
    <property type="project" value="TreeGrafter"/>
</dbReference>
<gene>
    <name evidence="10" type="primary">LOC103362341</name>
</gene>
<keyword evidence="9" id="KW-1185">Reference proteome</keyword>
<dbReference type="GO" id="GO:0005813">
    <property type="term" value="C:centrosome"/>
    <property type="evidence" value="ECO:0007669"/>
    <property type="project" value="TreeGrafter"/>
</dbReference>
<feature type="region of interest" description="Disordered" evidence="6">
    <location>
        <begin position="592"/>
        <end position="615"/>
    </location>
</feature>
<dbReference type="Ensembl" id="ENSSPAT00000015552.1">
    <property type="protein sequence ID" value="ENSSPAP00000015306.1"/>
    <property type="gene ID" value="ENSSPAG00000011540.1"/>
</dbReference>
<feature type="region of interest" description="Disordered" evidence="6">
    <location>
        <begin position="318"/>
        <end position="362"/>
    </location>
</feature>
<feature type="compositionally biased region" description="Low complexity" evidence="6">
    <location>
        <begin position="350"/>
        <end position="362"/>
    </location>
</feature>
<evidence type="ECO:0000259" key="7">
    <source>
        <dbReference type="Pfam" id="PF15297"/>
    </source>
</evidence>
<sequence length="737" mass="79639">MNMEEGESVPVLSRKELRKQKLMEYLAAKGKIKPSDPLPKTQEAHQHKRPVASAVKVVTGKENRAHPEGFRRSGQKSPAWNAQSKPNPARRAFGVTNRENVKGSVLKGQQNAALTSSNSGPPQPKPDLNHALTSTYTVVFSKSSLNAAGHLRKQPHTGNQASGKAPSNAARTVRVRSNSKLSLSAASSAPVSAPSTRMSLGPLVKTKTGLIPAVTQPRNTKSGVTHGAATAARPTTALVAKKVRCSDTSSVSLPPRSALGVGSAARAGNKLQVQTKYNCKPLLGKHAQPSCRNQLSNGLKQAASTSLRCPAAAAYRPEGRVAAPRSVSQPADRSTKLEPGVKGQKNGQPSSRAVSRCSSRAAGRVTAGTALGRKTKMGNETDCKKKSCSQNAPLAHTATTSRGAPVLSQTAPQPARTISLTGRATHQNTPKVLVRPVPQTEGKKLTAAQEDRLRKLQEWREAKGVSYKRPPMPAKPVVRRTVSVPQPFWTSMEEEDEAHSLISAVDRSLADCIKLLGEGCSPDQVKEVLSRLPSVSQKFAKYWICRVRLMEQEGDLEVLPVFEEAVGVVLEPVDELRTVVFDILKKKDEIQAAEENEEEHERISSAESAPECDNNPVVTPKAVRALICGEKGDSSVVKYKITATPGGPPSQHREPVRVNGQEVRFFTPVRRSVRIERASLRYPASLQDHDLCVASYGDLISEEETSPSVGDTPMYVYRENEALQDKVLVRLFCDEDV</sequence>
<feature type="compositionally biased region" description="Polar residues" evidence="6">
    <location>
        <begin position="111"/>
        <end position="120"/>
    </location>
</feature>
<dbReference type="Proteomes" id="UP000694891">
    <property type="component" value="Unplaced"/>
</dbReference>
<evidence type="ECO:0000256" key="1">
    <source>
        <dbReference type="ARBA" id="ARBA00004245"/>
    </source>
</evidence>
<feature type="compositionally biased region" description="Basic and acidic residues" evidence="6">
    <location>
        <begin position="59"/>
        <end position="71"/>
    </location>
</feature>
<feature type="compositionally biased region" description="Polar residues" evidence="6">
    <location>
        <begin position="75"/>
        <end position="86"/>
    </location>
</feature>
<keyword evidence="4" id="KW-0597">Phosphoprotein</keyword>
<feature type="domain" description="Cytoskeleton-associated protein 2 C-terminal" evidence="7">
    <location>
        <begin position="631"/>
        <end position="723"/>
    </location>
</feature>
<dbReference type="InterPro" id="IPR029197">
    <property type="entry name" value="CKAP2_C"/>
</dbReference>
<organism evidence="8">
    <name type="scientific">Stegastes partitus</name>
    <name type="common">bicolor damselfish</name>
    <dbReference type="NCBI Taxonomy" id="144197"/>
    <lineage>
        <taxon>Eukaryota</taxon>
        <taxon>Metazoa</taxon>
        <taxon>Chordata</taxon>
        <taxon>Craniata</taxon>
        <taxon>Vertebrata</taxon>
        <taxon>Euteleostomi</taxon>
        <taxon>Actinopterygii</taxon>
        <taxon>Neopterygii</taxon>
        <taxon>Teleostei</taxon>
        <taxon>Neoteleostei</taxon>
        <taxon>Acanthomorphata</taxon>
        <taxon>Ovalentaria</taxon>
        <taxon>Pomacentridae</taxon>
        <taxon>Stegastes</taxon>
    </lineage>
</organism>
<dbReference type="STRING" id="144197.ENSSPAP00000015306"/>
<evidence type="ECO:0000256" key="4">
    <source>
        <dbReference type="ARBA" id="ARBA00022553"/>
    </source>
</evidence>
<keyword evidence="3" id="KW-0963">Cytoplasm</keyword>
<dbReference type="RefSeq" id="XP_008286889.1">
    <property type="nucleotide sequence ID" value="XM_008288667.1"/>
</dbReference>
<dbReference type="AlphaFoldDB" id="A0A3B5A4X0"/>
<dbReference type="InterPro" id="IPR052855">
    <property type="entry name" value="CKAP2-like"/>
</dbReference>
<dbReference type="PANTHER" id="PTHR47078:SF1">
    <property type="entry name" value="CYTOSKELETON-ASSOCIATED PROTEIN 2-LIKE"/>
    <property type="match status" value="1"/>
</dbReference>
<dbReference type="OrthoDB" id="6288182at2759"/>
<accession>A0A3B5A4X0</accession>
<feature type="region of interest" description="Disordered" evidence="6">
    <location>
        <begin position="151"/>
        <end position="200"/>
    </location>
</feature>
<dbReference type="GO" id="GO:0005829">
    <property type="term" value="C:cytosol"/>
    <property type="evidence" value="ECO:0007669"/>
    <property type="project" value="TreeGrafter"/>
</dbReference>
<name>A0A3B5A4X0_9TELE</name>
<comment type="similarity">
    <text evidence="2">Belongs to the CKAP2 family.</text>
</comment>
<reference evidence="8" key="1">
    <citation type="submission" date="2023-09" db="UniProtKB">
        <authorList>
            <consortium name="Ensembl"/>
        </authorList>
    </citation>
    <scope>IDENTIFICATION</scope>
</reference>
<evidence type="ECO:0000313" key="9">
    <source>
        <dbReference type="Proteomes" id="UP000694891"/>
    </source>
</evidence>
<evidence type="ECO:0000313" key="10">
    <source>
        <dbReference type="RefSeq" id="XP_008286889.1"/>
    </source>
</evidence>
<reference evidence="10" key="2">
    <citation type="submission" date="2025-04" db="UniProtKB">
        <authorList>
            <consortium name="RefSeq"/>
        </authorList>
    </citation>
    <scope>IDENTIFICATION</scope>
</reference>
<evidence type="ECO:0000256" key="3">
    <source>
        <dbReference type="ARBA" id="ARBA00022490"/>
    </source>
</evidence>
<feature type="compositionally biased region" description="Low complexity" evidence="6">
    <location>
        <begin position="178"/>
        <end position="195"/>
    </location>
</feature>
<dbReference type="CTD" id="150468"/>
<proteinExistence type="inferred from homology"/>
<dbReference type="Pfam" id="PF15297">
    <property type="entry name" value="CKAP2_C"/>
    <property type="match status" value="2"/>
</dbReference>
<evidence type="ECO:0000256" key="2">
    <source>
        <dbReference type="ARBA" id="ARBA00009468"/>
    </source>
</evidence>
<keyword evidence="5" id="KW-0206">Cytoskeleton</keyword>
<evidence type="ECO:0000256" key="5">
    <source>
        <dbReference type="ARBA" id="ARBA00023212"/>
    </source>
</evidence>
<evidence type="ECO:0000313" key="8">
    <source>
        <dbReference type="Ensembl" id="ENSSPAP00000015306.1"/>
    </source>
</evidence>
<evidence type="ECO:0000256" key="6">
    <source>
        <dbReference type="SAM" id="MobiDB-lite"/>
    </source>
</evidence>
<dbReference type="GeneTree" id="ENSGT00530000063691"/>
<comment type="subcellular location">
    <subcellularLocation>
        <location evidence="1">Cytoplasm</location>
        <location evidence="1">Cytoskeleton</location>
    </subcellularLocation>
</comment>
<feature type="domain" description="Cytoskeleton-associated protein 2 C-terminal" evidence="7">
    <location>
        <begin position="446"/>
        <end position="599"/>
    </location>
</feature>
<dbReference type="PANTHER" id="PTHR47078">
    <property type="entry name" value="CYTOSKELETON-ASSOCIATED PROTEIN 2-LIKE"/>
    <property type="match status" value="1"/>
</dbReference>
<feature type="region of interest" description="Disordered" evidence="6">
    <location>
        <begin position="111"/>
        <end position="130"/>
    </location>
</feature>